<dbReference type="EMBL" id="MNCJ02000329">
    <property type="protein sequence ID" value="KAF5769053.1"/>
    <property type="molecule type" value="Genomic_DNA"/>
</dbReference>
<reference evidence="1" key="1">
    <citation type="journal article" date="2017" name="Nature">
        <title>The sunflower genome provides insights into oil metabolism, flowering and Asterid evolution.</title>
        <authorList>
            <person name="Badouin H."/>
            <person name="Gouzy J."/>
            <person name="Grassa C.J."/>
            <person name="Murat F."/>
            <person name="Staton S.E."/>
            <person name="Cottret L."/>
            <person name="Lelandais-Briere C."/>
            <person name="Owens G.L."/>
            <person name="Carrere S."/>
            <person name="Mayjonade B."/>
            <person name="Legrand L."/>
            <person name="Gill N."/>
            <person name="Kane N.C."/>
            <person name="Bowers J.E."/>
            <person name="Hubner S."/>
            <person name="Bellec A."/>
            <person name="Berard A."/>
            <person name="Berges H."/>
            <person name="Blanchet N."/>
            <person name="Boniface M.C."/>
            <person name="Brunel D."/>
            <person name="Catrice O."/>
            <person name="Chaidir N."/>
            <person name="Claudel C."/>
            <person name="Donnadieu C."/>
            <person name="Faraut T."/>
            <person name="Fievet G."/>
            <person name="Helmstetter N."/>
            <person name="King M."/>
            <person name="Knapp S.J."/>
            <person name="Lai Z."/>
            <person name="Le Paslier M.C."/>
            <person name="Lippi Y."/>
            <person name="Lorenzon L."/>
            <person name="Mandel J.R."/>
            <person name="Marage G."/>
            <person name="Marchand G."/>
            <person name="Marquand E."/>
            <person name="Bret-Mestries E."/>
            <person name="Morien E."/>
            <person name="Nambeesan S."/>
            <person name="Nguyen T."/>
            <person name="Pegot-Espagnet P."/>
            <person name="Pouilly N."/>
            <person name="Raftis F."/>
            <person name="Sallet E."/>
            <person name="Schiex T."/>
            <person name="Thomas J."/>
            <person name="Vandecasteele C."/>
            <person name="Vares D."/>
            <person name="Vear F."/>
            <person name="Vautrin S."/>
            <person name="Crespi M."/>
            <person name="Mangin B."/>
            <person name="Burke J.M."/>
            <person name="Salse J."/>
            <person name="Munos S."/>
            <person name="Vincourt P."/>
            <person name="Rieseberg L.H."/>
            <person name="Langlade N.B."/>
        </authorList>
    </citation>
    <scope>NUCLEOTIDE SEQUENCE</scope>
    <source>
        <tissue evidence="1">Leaves</tissue>
    </source>
</reference>
<accession>A0A9K3E8V3</accession>
<protein>
    <submittedName>
        <fullName evidence="1">Uncharacterized protein</fullName>
    </submittedName>
</protein>
<sequence length="62" mass="7204">MVAIGGCPSLLDSNGFTSKSSLRLTASKSHKQTFRFDQFSLESKKEEKRLKERLRLRNLRYL</sequence>
<gene>
    <name evidence="1" type="ORF">HanXRQr2_Chr14g0643731</name>
</gene>
<keyword evidence="2" id="KW-1185">Reference proteome</keyword>
<evidence type="ECO:0000313" key="2">
    <source>
        <dbReference type="Proteomes" id="UP000215914"/>
    </source>
</evidence>
<evidence type="ECO:0000313" key="1">
    <source>
        <dbReference type="EMBL" id="KAF5769053.1"/>
    </source>
</evidence>
<name>A0A9K3E8V3_HELAN</name>
<proteinExistence type="predicted"/>
<organism evidence="1 2">
    <name type="scientific">Helianthus annuus</name>
    <name type="common">Common sunflower</name>
    <dbReference type="NCBI Taxonomy" id="4232"/>
    <lineage>
        <taxon>Eukaryota</taxon>
        <taxon>Viridiplantae</taxon>
        <taxon>Streptophyta</taxon>
        <taxon>Embryophyta</taxon>
        <taxon>Tracheophyta</taxon>
        <taxon>Spermatophyta</taxon>
        <taxon>Magnoliopsida</taxon>
        <taxon>eudicotyledons</taxon>
        <taxon>Gunneridae</taxon>
        <taxon>Pentapetalae</taxon>
        <taxon>asterids</taxon>
        <taxon>campanulids</taxon>
        <taxon>Asterales</taxon>
        <taxon>Asteraceae</taxon>
        <taxon>Asteroideae</taxon>
        <taxon>Heliantheae alliance</taxon>
        <taxon>Heliantheae</taxon>
        <taxon>Helianthus</taxon>
    </lineage>
</organism>
<dbReference type="Proteomes" id="UP000215914">
    <property type="component" value="Unassembled WGS sequence"/>
</dbReference>
<dbReference type="Gramene" id="mRNA:HanXRQr2_Chr14g0643731">
    <property type="protein sequence ID" value="CDS:HanXRQr2_Chr14g0643731.1"/>
    <property type="gene ID" value="HanXRQr2_Chr14g0643731"/>
</dbReference>
<dbReference type="AlphaFoldDB" id="A0A9K3E8V3"/>
<reference evidence="1" key="2">
    <citation type="submission" date="2020-06" db="EMBL/GenBank/DDBJ databases">
        <title>Helianthus annuus Genome sequencing and assembly Release 2.</title>
        <authorList>
            <person name="Gouzy J."/>
            <person name="Langlade N."/>
            <person name="Munos S."/>
        </authorList>
    </citation>
    <scope>NUCLEOTIDE SEQUENCE</scope>
    <source>
        <tissue evidence="1">Leaves</tissue>
    </source>
</reference>
<comment type="caution">
    <text evidence="1">The sequence shown here is derived from an EMBL/GenBank/DDBJ whole genome shotgun (WGS) entry which is preliminary data.</text>
</comment>